<accession>A0A161RKT6</accession>
<dbReference type="Proteomes" id="UP000076510">
    <property type="component" value="Unassembled WGS sequence"/>
</dbReference>
<dbReference type="InterPro" id="IPR000994">
    <property type="entry name" value="Pept_M24"/>
</dbReference>
<evidence type="ECO:0000259" key="1">
    <source>
        <dbReference type="Pfam" id="PF00557"/>
    </source>
</evidence>
<gene>
    <name evidence="2" type="ORF">AV649_04110</name>
</gene>
<sequence length="413" mass="46863">MKEMASHILPLKKREEIMNRWLFHRLNTLLPTLMKKHGVGMWVTIGREYHEDPSLATLYPSAVDSSRRLTILVFTMEGGILKRSVIHTNPDFEPFYERVWNPATEDQWECLVRLIKEKDPKTIALNTSNIFAACDGLTHSIYSKLTELVPRYTDRFISAEPLLVEWFSVRTRKELTAYPFIAEAAREIAATALSRNVIHPGITTTDDVVEWIRQKVLDLGLKTSFYPTVDLQRKGAAMDRIEGEIIRPADIVHLDFGIEYLGIATDTQQLAYVLSPGEEKPPQGLITAFKKALRMEDIIMDELKPGVSGNDVFLRSTARMAEEELKGMIYTHPVGVHCHEAGALIGLYDLQGPVPIKGELPVTDQTLYALEFNCRDYIPEWGQEVPIYLEEPVAVIGGKAEYMAKRQTGFYLI</sequence>
<protein>
    <recommendedName>
        <fullName evidence="1">Peptidase M24 domain-containing protein</fullName>
    </recommendedName>
</protein>
<comment type="caution">
    <text evidence="2">The sequence shown here is derived from an EMBL/GenBank/DDBJ whole genome shotgun (WGS) entry which is preliminary data.</text>
</comment>
<reference evidence="3" key="1">
    <citation type="submission" date="2016-01" db="EMBL/GenBank/DDBJ databases">
        <title>Whole genome sequencing of Bhargavaea cecembensis T14.</title>
        <authorList>
            <person name="Hong K.W."/>
        </authorList>
    </citation>
    <scope>NUCLEOTIDE SEQUENCE [LARGE SCALE GENOMIC DNA]</scope>
    <source>
        <strain evidence="3">M19</strain>
    </source>
</reference>
<dbReference type="InterPro" id="IPR036005">
    <property type="entry name" value="Creatinase/aminopeptidase-like"/>
</dbReference>
<dbReference type="OrthoDB" id="9765815at2"/>
<organism evidence="2 3">
    <name type="scientific">Rossellomorea marisflavi</name>
    <dbReference type="NCBI Taxonomy" id="189381"/>
    <lineage>
        <taxon>Bacteria</taxon>
        <taxon>Bacillati</taxon>
        <taxon>Bacillota</taxon>
        <taxon>Bacilli</taxon>
        <taxon>Bacillales</taxon>
        <taxon>Bacillaceae</taxon>
        <taxon>Rossellomorea</taxon>
    </lineage>
</organism>
<evidence type="ECO:0000313" key="2">
    <source>
        <dbReference type="EMBL" id="KZE45385.1"/>
    </source>
</evidence>
<dbReference type="EMBL" id="LQQY01000034">
    <property type="protein sequence ID" value="KZE45385.1"/>
    <property type="molecule type" value="Genomic_DNA"/>
</dbReference>
<dbReference type="Gene3D" id="3.90.230.10">
    <property type="entry name" value="Creatinase/methionine aminopeptidase superfamily"/>
    <property type="match status" value="1"/>
</dbReference>
<evidence type="ECO:0000313" key="3">
    <source>
        <dbReference type="Proteomes" id="UP000076510"/>
    </source>
</evidence>
<proteinExistence type="predicted"/>
<dbReference type="PANTHER" id="PTHR46112:SF2">
    <property type="entry name" value="XAA-PRO AMINOPEPTIDASE P-RELATED"/>
    <property type="match status" value="1"/>
</dbReference>
<name>A0A161RKT6_9BACI</name>
<dbReference type="Pfam" id="PF00557">
    <property type="entry name" value="Peptidase_M24"/>
    <property type="match status" value="1"/>
</dbReference>
<dbReference type="InterPro" id="IPR050659">
    <property type="entry name" value="Peptidase_M24B"/>
</dbReference>
<dbReference type="SUPFAM" id="SSF55920">
    <property type="entry name" value="Creatinase/aminopeptidase"/>
    <property type="match status" value="1"/>
</dbReference>
<feature type="domain" description="Peptidase M24" evidence="1">
    <location>
        <begin position="184"/>
        <end position="343"/>
    </location>
</feature>
<dbReference type="AlphaFoldDB" id="A0A161RKT6"/>
<dbReference type="PANTHER" id="PTHR46112">
    <property type="entry name" value="AMINOPEPTIDASE"/>
    <property type="match status" value="1"/>
</dbReference>